<name>A0A937D156_9HYPH</name>
<dbReference type="RefSeq" id="WP_202063470.1">
    <property type="nucleotide sequence ID" value="NZ_JAEQMY010000045.1"/>
</dbReference>
<dbReference type="InterPro" id="IPR036188">
    <property type="entry name" value="FAD/NAD-bd_sf"/>
</dbReference>
<dbReference type="Proteomes" id="UP000605848">
    <property type="component" value="Unassembled WGS sequence"/>
</dbReference>
<evidence type="ECO:0000313" key="3">
    <source>
        <dbReference type="Proteomes" id="UP000605848"/>
    </source>
</evidence>
<protein>
    <submittedName>
        <fullName evidence="2">NAD(P)/FAD-dependent oxidoreductase</fullName>
    </submittedName>
</protein>
<proteinExistence type="predicted"/>
<gene>
    <name evidence="2" type="ORF">JKG68_21860</name>
</gene>
<dbReference type="GO" id="GO:0050660">
    <property type="term" value="F:flavin adenine dinucleotide binding"/>
    <property type="evidence" value="ECO:0007669"/>
    <property type="project" value="TreeGrafter"/>
</dbReference>
<accession>A0A937D156</accession>
<keyword evidence="1" id="KW-0560">Oxidoreductase</keyword>
<dbReference type="EMBL" id="JAEQMY010000045">
    <property type="protein sequence ID" value="MBL0406606.1"/>
    <property type="molecule type" value="Genomic_DNA"/>
</dbReference>
<organism evidence="2 3">
    <name type="scientific">Microvirga aerilata</name>
    <dbReference type="NCBI Taxonomy" id="670292"/>
    <lineage>
        <taxon>Bacteria</taxon>
        <taxon>Pseudomonadati</taxon>
        <taxon>Pseudomonadota</taxon>
        <taxon>Alphaproteobacteria</taxon>
        <taxon>Hyphomicrobiales</taxon>
        <taxon>Methylobacteriaceae</taxon>
        <taxon>Microvirga</taxon>
    </lineage>
</organism>
<comment type="caution">
    <text evidence="2">The sequence shown here is derived from an EMBL/GenBank/DDBJ whole genome shotgun (WGS) entry which is preliminary data.</text>
</comment>
<dbReference type="Gene3D" id="3.50.50.60">
    <property type="entry name" value="FAD/NAD(P)-binding domain"/>
    <property type="match status" value="1"/>
</dbReference>
<dbReference type="InterPro" id="IPR050982">
    <property type="entry name" value="Auxin_biosynth/cation_transpt"/>
</dbReference>
<keyword evidence="3" id="KW-1185">Reference proteome</keyword>
<sequence length="464" mass="50728">MRRDLEMLGFPAANWPAETTGSDGFPITDVVVVGAGMNGIAAAAALIFKGVRNVRILERNPAGREGPWLTFARMDTLRSPKILPGPALGIPSLTFRAWYEAGFGREAWEALYKIPNAVWARYLGWLQRVLNLPVEHETIVREIAPSAGGLEVRIRTSQGQETLFARRAVLATGRGGAGGDRLPDFVDPALWPDRAAHTNEAIDFEYLRGKSIGILGGGASAWDNAATALEQGAARVDMYVRRSILPQINKGRGSASPGYFYGWSALDDADRWSLFVYLNDAQAPPPHETVRRAMQQDGFNIHLGRPAEAATRQGEKVVVRIHGEEAPQEHDFLIVGTGFNVDAGAIPELGAWSSSVARWRDRYAPPDELQRSDLGDFPYLGSGFELTERHPGQDPDLSRIHLVNHGAALSHGAIASDIPGVNVAAERLSTAVVASLFREDLQVIRRSLEEFDEPELEGTPFFVR</sequence>
<dbReference type="AlphaFoldDB" id="A0A937D156"/>
<dbReference type="GO" id="GO:0004497">
    <property type="term" value="F:monooxygenase activity"/>
    <property type="evidence" value="ECO:0007669"/>
    <property type="project" value="TreeGrafter"/>
</dbReference>
<reference evidence="2" key="1">
    <citation type="submission" date="2021-01" db="EMBL/GenBank/DDBJ databases">
        <title>Microvirga sp.</title>
        <authorList>
            <person name="Kim M.K."/>
        </authorList>
    </citation>
    <scope>NUCLEOTIDE SEQUENCE</scope>
    <source>
        <strain evidence="2">5420S-16</strain>
    </source>
</reference>
<dbReference type="PANTHER" id="PTHR43539:SF91">
    <property type="entry name" value="FAD-DEPENDENT URATE HYDROXYLASE"/>
    <property type="match status" value="1"/>
</dbReference>
<dbReference type="Pfam" id="PF13738">
    <property type="entry name" value="Pyr_redox_3"/>
    <property type="match status" value="1"/>
</dbReference>
<evidence type="ECO:0000256" key="1">
    <source>
        <dbReference type="ARBA" id="ARBA00023002"/>
    </source>
</evidence>
<evidence type="ECO:0000313" key="2">
    <source>
        <dbReference type="EMBL" id="MBL0406606.1"/>
    </source>
</evidence>
<dbReference type="PANTHER" id="PTHR43539">
    <property type="entry name" value="FLAVIN-BINDING MONOOXYGENASE-LIKE PROTEIN (AFU_ORTHOLOGUE AFUA_4G09220)"/>
    <property type="match status" value="1"/>
</dbReference>
<dbReference type="SUPFAM" id="SSF51905">
    <property type="entry name" value="FAD/NAD(P)-binding domain"/>
    <property type="match status" value="1"/>
</dbReference>